<protein>
    <submittedName>
        <fullName evidence="1">Sulfur reductase DrsE</fullName>
    </submittedName>
</protein>
<dbReference type="InterPro" id="IPR027396">
    <property type="entry name" value="DsrEFH-like"/>
</dbReference>
<dbReference type="EMBL" id="PXYT01000001">
    <property type="protein sequence ID" value="PSR31895.1"/>
    <property type="molecule type" value="Genomic_DNA"/>
</dbReference>
<accession>A0A2T2XBL9</accession>
<sequence>MQNASPTLVVLTTGKEAFVRANAVLQMTLMLSKFGQKPVELLTLGPGIEILKANQKNSPQFAQQLNAMKEAGIEIAVCEQSMQNLGLTSDQMFEAKIVRGGEEVARRIQEGYTVLTF</sequence>
<name>A0A2T2XBL9_9FIRM</name>
<evidence type="ECO:0000313" key="1">
    <source>
        <dbReference type="EMBL" id="PSR31895.1"/>
    </source>
</evidence>
<dbReference type="SUPFAM" id="SSF75169">
    <property type="entry name" value="DsrEFH-like"/>
    <property type="match status" value="1"/>
</dbReference>
<dbReference type="AlphaFoldDB" id="A0A2T2XBL9"/>
<dbReference type="Pfam" id="PF02635">
    <property type="entry name" value="DsrE"/>
    <property type="match status" value="1"/>
</dbReference>
<evidence type="ECO:0000313" key="2">
    <source>
        <dbReference type="Proteomes" id="UP000242699"/>
    </source>
</evidence>
<reference evidence="1 2" key="1">
    <citation type="journal article" date="2014" name="BMC Genomics">
        <title>Comparison of environmental and isolate Sulfobacillus genomes reveals diverse carbon, sulfur, nitrogen, and hydrogen metabolisms.</title>
        <authorList>
            <person name="Justice N.B."/>
            <person name="Norman A."/>
            <person name="Brown C.T."/>
            <person name="Singh A."/>
            <person name="Thomas B.C."/>
            <person name="Banfield J.F."/>
        </authorList>
    </citation>
    <scope>NUCLEOTIDE SEQUENCE [LARGE SCALE GENOMIC DNA]</scope>
    <source>
        <strain evidence="1">AMDSBA1</strain>
    </source>
</reference>
<dbReference type="Gene3D" id="3.40.1260.10">
    <property type="entry name" value="DsrEFH-like"/>
    <property type="match status" value="1"/>
</dbReference>
<proteinExistence type="predicted"/>
<organism evidence="1 2">
    <name type="scientific">Sulfobacillus benefaciens</name>
    <dbReference type="NCBI Taxonomy" id="453960"/>
    <lineage>
        <taxon>Bacteria</taxon>
        <taxon>Bacillati</taxon>
        <taxon>Bacillota</taxon>
        <taxon>Clostridia</taxon>
        <taxon>Eubacteriales</taxon>
        <taxon>Clostridiales Family XVII. Incertae Sedis</taxon>
        <taxon>Sulfobacillus</taxon>
    </lineage>
</organism>
<comment type="caution">
    <text evidence="1">The sequence shown here is derived from an EMBL/GenBank/DDBJ whole genome shotgun (WGS) entry which is preliminary data.</text>
</comment>
<gene>
    <name evidence="1" type="ORF">C7B43_01355</name>
</gene>
<dbReference type="InterPro" id="IPR003787">
    <property type="entry name" value="Sulphur_relay_DsrE/F-like"/>
</dbReference>
<dbReference type="Proteomes" id="UP000242699">
    <property type="component" value="Unassembled WGS sequence"/>
</dbReference>